<dbReference type="PANTHER" id="PTHR47762">
    <property type="entry name" value="OSJNBB0079B02.4 PROTEIN"/>
    <property type="match status" value="1"/>
</dbReference>
<reference evidence="3 4" key="1">
    <citation type="submission" date="2017-09" db="EMBL/GenBank/DDBJ databases">
        <title>WGS assembly of Aquilegia coerulea Goldsmith.</title>
        <authorList>
            <person name="Hodges S."/>
            <person name="Kramer E."/>
            <person name="Nordborg M."/>
            <person name="Tomkins J."/>
            <person name="Borevitz J."/>
            <person name="Derieg N."/>
            <person name="Yan J."/>
            <person name="Mihaltcheva S."/>
            <person name="Hayes R.D."/>
            <person name="Rokhsar D."/>
        </authorList>
    </citation>
    <scope>NUCLEOTIDE SEQUENCE [LARGE SCALE GENOMIC DNA]</scope>
    <source>
        <strain evidence="4">cv. Goldsmith</strain>
    </source>
</reference>
<protein>
    <recommendedName>
        <fullName evidence="2">Programmed cell death protein 2 C-terminal domain-containing protein</fullName>
    </recommendedName>
</protein>
<feature type="domain" description="Programmed cell death protein 2 C-terminal" evidence="2">
    <location>
        <begin position="258"/>
        <end position="371"/>
    </location>
</feature>
<keyword evidence="4" id="KW-1185">Reference proteome</keyword>
<organism evidence="3 4">
    <name type="scientific">Aquilegia coerulea</name>
    <name type="common">Rocky mountain columbine</name>
    <dbReference type="NCBI Taxonomy" id="218851"/>
    <lineage>
        <taxon>Eukaryota</taxon>
        <taxon>Viridiplantae</taxon>
        <taxon>Streptophyta</taxon>
        <taxon>Embryophyta</taxon>
        <taxon>Tracheophyta</taxon>
        <taxon>Spermatophyta</taxon>
        <taxon>Magnoliopsida</taxon>
        <taxon>Ranunculales</taxon>
        <taxon>Ranunculaceae</taxon>
        <taxon>Thalictroideae</taxon>
        <taxon>Aquilegia</taxon>
    </lineage>
</organism>
<gene>
    <name evidence="3" type="ORF">AQUCO_02000459v1</name>
</gene>
<dbReference type="STRING" id="218851.A0A2G5DHP9"/>
<dbReference type="Proteomes" id="UP000230069">
    <property type="component" value="Unassembled WGS sequence"/>
</dbReference>
<evidence type="ECO:0000259" key="2">
    <source>
        <dbReference type="Pfam" id="PF04194"/>
    </source>
</evidence>
<dbReference type="EMBL" id="KZ305037">
    <property type="protein sequence ID" value="PIA43023.1"/>
    <property type="molecule type" value="Genomic_DNA"/>
</dbReference>
<feature type="compositionally biased region" description="Basic residues" evidence="1">
    <location>
        <begin position="165"/>
        <end position="183"/>
    </location>
</feature>
<sequence>MSKVVLGMPGPWAKNYREVADHYTTKIGGLPDWPIPDVDVGSLECGACGSRLCLVVQLYAPVFGDALNIEERIIYVFGCTMQSCGSNPLSWRVLRVQKLKSEEESPSHEGVTSLETSSALISSDHCLEDILTHDSGKLGDDVNVDDIDLKELGRALSEAANLVSHSRKQSSRSRKKRETIKKKSPFKSIPKLTESNIPVLPCFYIYPQEELLSGHVTAVCSNYSSLSLKEKECDLDDNKEKDTWEEESYEYDRALFVDRTFLKFKKRMDSYPEQSFRYSYGGKPLLASKELEVPASCVLCGGFRHYEMQLMPSLLYFLREASDGSLTHSPEHWNWMTLLVYTCSQNCSHAKHKEDSSNNRWTVAEEAVVAQFE</sequence>
<dbReference type="InterPro" id="IPR007320">
    <property type="entry name" value="PDCD2_C"/>
</dbReference>
<dbReference type="GO" id="GO:0005737">
    <property type="term" value="C:cytoplasm"/>
    <property type="evidence" value="ECO:0007669"/>
    <property type="project" value="InterPro"/>
</dbReference>
<proteinExistence type="predicted"/>
<accession>A0A2G5DHP9</accession>
<dbReference type="AlphaFoldDB" id="A0A2G5DHP9"/>
<dbReference type="EMBL" id="KZ305037">
    <property type="protein sequence ID" value="PIA43024.1"/>
    <property type="molecule type" value="Genomic_DNA"/>
</dbReference>
<dbReference type="FunCoup" id="A0A2G5DHP9">
    <property type="interactions" value="1254"/>
</dbReference>
<feature type="region of interest" description="Disordered" evidence="1">
    <location>
        <begin position="160"/>
        <end position="183"/>
    </location>
</feature>
<name>A0A2G5DHP9_AQUCA</name>
<dbReference type="OrthoDB" id="366284at2759"/>
<evidence type="ECO:0000313" key="4">
    <source>
        <dbReference type="Proteomes" id="UP000230069"/>
    </source>
</evidence>
<dbReference type="Pfam" id="PF04194">
    <property type="entry name" value="PDCD2_C"/>
    <property type="match status" value="1"/>
</dbReference>
<evidence type="ECO:0000313" key="3">
    <source>
        <dbReference type="EMBL" id="PIA43024.1"/>
    </source>
</evidence>
<evidence type="ECO:0000256" key="1">
    <source>
        <dbReference type="SAM" id="MobiDB-lite"/>
    </source>
</evidence>
<dbReference type="PANTHER" id="PTHR47762:SF2">
    <property type="entry name" value="OS04G0640800 PROTEIN"/>
    <property type="match status" value="1"/>
</dbReference>